<keyword evidence="3" id="KW-1185">Reference proteome</keyword>
<organism evidence="2 3">
    <name type="scientific">Paramuricea clavata</name>
    <name type="common">Red gorgonian</name>
    <name type="synonym">Violescent sea-whip</name>
    <dbReference type="NCBI Taxonomy" id="317549"/>
    <lineage>
        <taxon>Eukaryota</taxon>
        <taxon>Metazoa</taxon>
        <taxon>Cnidaria</taxon>
        <taxon>Anthozoa</taxon>
        <taxon>Octocorallia</taxon>
        <taxon>Malacalcyonacea</taxon>
        <taxon>Plexauridae</taxon>
        <taxon>Paramuricea</taxon>
    </lineage>
</organism>
<dbReference type="Gene3D" id="1.10.10.60">
    <property type="entry name" value="Homeodomain-like"/>
    <property type="match status" value="1"/>
</dbReference>
<dbReference type="AlphaFoldDB" id="A0A7D9EXH1"/>
<feature type="region of interest" description="Disordered" evidence="1">
    <location>
        <begin position="464"/>
        <end position="488"/>
    </location>
</feature>
<accession>A0A7D9EXH1</accession>
<evidence type="ECO:0000256" key="1">
    <source>
        <dbReference type="SAM" id="MobiDB-lite"/>
    </source>
</evidence>
<gene>
    <name evidence="2" type="ORF">PACLA_8A031499</name>
</gene>
<dbReference type="OrthoDB" id="5965207at2759"/>
<sequence length="551" mass="63292">MFARRKSKVDWKLVDGAFTKQRRLHLVKDRDGLDHCPVTGCEHPGFPSQRGCRKHVKIKHGWYYYFDEKPNVSMDLFDTSPSAANGTNEKASRTVPGCSTDNEFARSFSQWLQSSCGGGKSPKQSDISVTRALKFVKFCCDESGDAEEDVLTSPNLIDYALGSPKLLTKFVDSLKEKWGLGQSGQISYVTSISDLLDFRKFNRPPASVLQNFAVTEVYVKRARKCLGKSMRSNWTTELDIETLESRRSWATLSEVQSVIPFHVERYESVLEKCMACSSSVKTGDVTFATRFVAAYMFLKVKGCRPMTYQHLTLRMFESAKRNEGMVDQTIFKTAKKYGFDSVYFDECSMEILGKYITYIRPLFTPTCEYVLVNRNGKQFQKLTDLFSVLVFEAIGKYIHPTRYRQIIETESSQVLLPNEQKWISEDQKHSSNVARVHYQKKRSREVAIRGRLCMQKLVDKSKNLETESESVEQSSPGQEDLCKDTPTTSSYELTKRRSGIRFTHEEDNYIRLGVEQFGLRWSMILRHPEFNFNGCRVPNTLRKRAEVLKLV</sequence>
<proteinExistence type="predicted"/>
<evidence type="ECO:0000313" key="2">
    <source>
        <dbReference type="EMBL" id="CAB4018275.1"/>
    </source>
</evidence>
<dbReference type="EMBL" id="CACRXK020009933">
    <property type="protein sequence ID" value="CAB4018275.1"/>
    <property type="molecule type" value="Genomic_DNA"/>
</dbReference>
<comment type="caution">
    <text evidence="2">The sequence shown here is derived from an EMBL/GenBank/DDBJ whole genome shotgun (WGS) entry which is preliminary data.</text>
</comment>
<reference evidence="2" key="1">
    <citation type="submission" date="2020-04" db="EMBL/GenBank/DDBJ databases">
        <authorList>
            <person name="Alioto T."/>
            <person name="Alioto T."/>
            <person name="Gomez Garrido J."/>
        </authorList>
    </citation>
    <scope>NUCLEOTIDE SEQUENCE</scope>
    <source>
        <strain evidence="2">A484AB</strain>
    </source>
</reference>
<protein>
    <submittedName>
        <fullName evidence="2">Partial</fullName>
    </submittedName>
</protein>
<name>A0A7D9EXH1_PARCT</name>
<evidence type="ECO:0000313" key="3">
    <source>
        <dbReference type="Proteomes" id="UP001152795"/>
    </source>
</evidence>
<dbReference type="Proteomes" id="UP001152795">
    <property type="component" value="Unassembled WGS sequence"/>
</dbReference>